<name>B5VIB7_YEAS6</name>
<sequence length="306" mass="33962">TYSNTQSEGNRTRVHRNAMSRAITRAQLDKLVRSITKFYPQKYADKSWDNTGLLIDCSTAQVTTADANAKTKVLLTVDLTKSVAQEAVDANCNVIVAYHPFIFPSWNRLSPHTNPQHETAIKLIQYGISVYCPHTAVDAARGGVNDWLVRGLNNGENVAKSYALETVSGETDDLIGYGRFVEFNKDISLEQIVKNVKRVLRVPYVQVASLAAPSAWNQLKIKKVAVCAGSGSGVFKQLKEDVDLYYTGEMSHHEVLKWKEMGKTVIVCNHSNTERGFLQDVMKGLLQDEGHEVVVSKMDCDPLTVA</sequence>
<keyword evidence="2" id="KW-0479">Metal-binding</keyword>
<dbReference type="FunFam" id="3.40.1390.30:FF:000001">
    <property type="entry name" value="GTP cyclohydrolase 1 type 2"/>
    <property type="match status" value="1"/>
</dbReference>
<dbReference type="Proteomes" id="UP000008988">
    <property type="component" value="Unassembled WGS sequence"/>
</dbReference>
<evidence type="ECO:0000313" key="3">
    <source>
        <dbReference type="EMBL" id="EDZ72327.1"/>
    </source>
</evidence>
<comment type="similarity">
    <text evidence="1">Belongs to the GTP cyclohydrolase I type 2/NIF3 family.</text>
</comment>
<proteinExistence type="inferred from homology"/>
<feature type="binding site" evidence="2">
    <location>
        <position position="138"/>
    </location>
    <ligand>
        <name>a divalent metal cation</name>
        <dbReference type="ChEBI" id="CHEBI:60240"/>
        <label>1</label>
    </ligand>
</feature>
<dbReference type="InterPro" id="IPR036069">
    <property type="entry name" value="DUF34/NIF3_sf"/>
</dbReference>
<feature type="binding site" evidence="2">
    <location>
        <position position="99"/>
    </location>
    <ligand>
        <name>a divalent metal cation</name>
        <dbReference type="ChEBI" id="CHEBI:60240"/>
        <label>1</label>
    </ligand>
</feature>
<feature type="non-terminal residue" evidence="3">
    <location>
        <position position="1"/>
    </location>
</feature>
<organism evidence="3 4">
    <name type="scientific">Saccharomyces cerevisiae (strain AWRI1631)</name>
    <name type="common">Baker's yeast</name>
    <dbReference type="NCBI Taxonomy" id="545124"/>
    <lineage>
        <taxon>Eukaryota</taxon>
        <taxon>Fungi</taxon>
        <taxon>Dikarya</taxon>
        <taxon>Ascomycota</taxon>
        <taxon>Saccharomycotina</taxon>
        <taxon>Saccharomycetes</taxon>
        <taxon>Saccharomycetales</taxon>
        <taxon>Saccharomycetaceae</taxon>
        <taxon>Saccharomyces</taxon>
    </lineage>
</organism>
<dbReference type="Pfam" id="PF01784">
    <property type="entry name" value="DUF34_NIF3"/>
    <property type="match status" value="1"/>
</dbReference>
<dbReference type="EMBL" id="ABSV01000818">
    <property type="protein sequence ID" value="EDZ72327.1"/>
    <property type="molecule type" value="Genomic_DNA"/>
</dbReference>
<accession>B5VIB7</accession>
<dbReference type="InterPro" id="IPR002678">
    <property type="entry name" value="DUF34/NIF3"/>
</dbReference>
<dbReference type="PANTHER" id="PTHR13799">
    <property type="entry name" value="NGG1 INTERACTING FACTOR 3"/>
    <property type="match status" value="1"/>
</dbReference>
<dbReference type="GO" id="GO:0005739">
    <property type="term" value="C:mitochondrion"/>
    <property type="evidence" value="ECO:0007669"/>
    <property type="project" value="TreeGrafter"/>
</dbReference>
<dbReference type="Gene3D" id="3.40.1390.30">
    <property type="entry name" value="NIF3 (NGG1p interacting factor 3)-like"/>
    <property type="match status" value="1"/>
</dbReference>
<dbReference type="AlphaFoldDB" id="B5VIB7"/>
<feature type="binding site" evidence="2">
    <location>
        <position position="274"/>
    </location>
    <ligand>
        <name>a divalent metal cation</name>
        <dbReference type="ChEBI" id="CHEBI:60240"/>
        <label>1</label>
    </ligand>
</feature>
<dbReference type="SUPFAM" id="SSF102705">
    <property type="entry name" value="NIF3 (NGG1p interacting factor 3)-like"/>
    <property type="match status" value="1"/>
</dbReference>
<comment type="caution">
    <text evidence="3">The sequence shown here is derived from an EMBL/GenBank/DDBJ whole genome shotgun (WGS) entry which is preliminary data.</text>
</comment>
<dbReference type="NCBIfam" id="TIGR00486">
    <property type="entry name" value="YbgI_SA1388"/>
    <property type="match status" value="1"/>
</dbReference>
<dbReference type="OrthoDB" id="3345469at2759"/>
<evidence type="ECO:0000256" key="1">
    <source>
        <dbReference type="ARBA" id="ARBA00006964"/>
    </source>
</evidence>
<gene>
    <name evidence="3" type="ORF">AWRI1631_70390</name>
</gene>
<dbReference type="PANTHER" id="PTHR13799:SF13">
    <property type="entry name" value="NIF3-LIKE PROTEIN 1"/>
    <property type="match status" value="1"/>
</dbReference>
<dbReference type="GO" id="GO:0046872">
    <property type="term" value="F:metal ion binding"/>
    <property type="evidence" value="ECO:0007669"/>
    <property type="project" value="UniProtKB-KW"/>
</dbReference>
<protein>
    <submittedName>
        <fullName evidence="3">YGL221Cp-like protein</fullName>
    </submittedName>
</protein>
<feature type="binding site" evidence="2">
    <location>
        <position position="270"/>
    </location>
    <ligand>
        <name>a divalent metal cation</name>
        <dbReference type="ChEBI" id="CHEBI:60240"/>
        <label>1</label>
    </ligand>
</feature>
<evidence type="ECO:0000313" key="4">
    <source>
        <dbReference type="Proteomes" id="UP000008988"/>
    </source>
</evidence>
<reference evidence="3 4" key="1">
    <citation type="journal article" date="2008" name="FEMS Yeast Res.">
        <title>Comparative genome analysis of a Saccharomyces cerevisiae wine strain.</title>
        <authorList>
            <person name="Borneman A.R."/>
            <person name="Forgan A.H."/>
            <person name="Pretorius I.S."/>
            <person name="Chambers P.J."/>
        </authorList>
    </citation>
    <scope>NUCLEOTIDE SEQUENCE [LARGE SCALE GENOMIC DNA]</scope>
    <source>
        <strain evidence="3 4">AWRI1631</strain>
    </source>
</reference>
<evidence type="ECO:0000256" key="2">
    <source>
        <dbReference type="PIRSR" id="PIRSR602678-1"/>
    </source>
</evidence>